<comment type="caution">
    <text evidence="2">The sequence shown here is derived from an EMBL/GenBank/DDBJ whole genome shotgun (WGS) entry which is preliminary data.</text>
</comment>
<dbReference type="PANTHER" id="PTHR43155">
    <property type="entry name" value="CYCLIC DI-GMP PHOSPHODIESTERASE PA4108-RELATED"/>
    <property type="match status" value="1"/>
</dbReference>
<dbReference type="AlphaFoldDB" id="A0A5D3WIB4"/>
<dbReference type="InterPro" id="IPR003607">
    <property type="entry name" value="HD/PDEase_dom"/>
</dbReference>
<dbReference type="OrthoDB" id="9802066at2"/>
<dbReference type="Proteomes" id="UP000324159">
    <property type="component" value="Unassembled WGS sequence"/>
</dbReference>
<dbReference type="RefSeq" id="WP_148896411.1">
    <property type="nucleotide sequence ID" value="NZ_VNIB01000010.1"/>
</dbReference>
<feature type="domain" description="HD-GYP" evidence="1">
    <location>
        <begin position="181"/>
        <end position="377"/>
    </location>
</feature>
<evidence type="ECO:0000313" key="3">
    <source>
        <dbReference type="Proteomes" id="UP000324159"/>
    </source>
</evidence>
<gene>
    <name evidence="2" type="ORF">EDC39_11053</name>
</gene>
<dbReference type="Gene3D" id="1.10.3210.10">
    <property type="entry name" value="Hypothetical protein af1432"/>
    <property type="match status" value="1"/>
</dbReference>
<dbReference type="NCBIfam" id="TIGR00277">
    <property type="entry name" value="HDIG"/>
    <property type="match status" value="1"/>
</dbReference>
<dbReference type="CDD" id="cd00077">
    <property type="entry name" value="HDc"/>
    <property type="match status" value="1"/>
</dbReference>
<keyword evidence="2" id="KW-0378">Hydrolase</keyword>
<dbReference type="InterPro" id="IPR037522">
    <property type="entry name" value="HD_GYP_dom"/>
</dbReference>
<evidence type="ECO:0000259" key="1">
    <source>
        <dbReference type="PROSITE" id="PS51832"/>
    </source>
</evidence>
<sequence>MTDQDRPQQIVQFLAAACKGLKLYPAAHPEVKRQIARLSEQLLLYLRRRQSMRVGLLEGSLFVDQHLFTDNQPAANDVIAQLQRFDIEGLEFNRGVTNEEIRQFILVLHEGAGNGDLQQTLRARGVRHILPVRARDDEDSETPRAIYSRALDVVDRIFHDVRMGTVPSSEEAVKTVKSMVHMTLTDPHALFAMSLLKDYDNYTFTHSVNVAVLALTVGRACGLGEEKLRLLGLGALLHDIGKLKIDWNIINKPGRLTDEEFEQIKKHPTTGADLVRKMEGMSPEVIDIVLGHHLRYNREGYPADAKGKALSPLVDMATIADTYDAITTLRSYQRPMTPKQAVARLEELSGTALHPDYLARFTRFLGPYPVGSLVRLTSNEIGLIAWINPENSGQLRLRLLFDGDGERIEPPEDIELAEDGQRRIVAEVDPFSRNIDVTDYLD</sequence>
<dbReference type="PROSITE" id="PS51832">
    <property type="entry name" value="HD_GYP"/>
    <property type="match status" value="1"/>
</dbReference>
<dbReference type="GO" id="GO:0016787">
    <property type="term" value="F:hydrolase activity"/>
    <property type="evidence" value="ECO:0007669"/>
    <property type="project" value="UniProtKB-KW"/>
</dbReference>
<keyword evidence="3" id="KW-1185">Reference proteome</keyword>
<dbReference type="Pfam" id="PF13487">
    <property type="entry name" value="HD_5"/>
    <property type="match status" value="1"/>
</dbReference>
<dbReference type="PROSITE" id="PS51257">
    <property type="entry name" value="PROKAR_LIPOPROTEIN"/>
    <property type="match status" value="1"/>
</dbReference>
<dbReference type="EMBL" id="VNIB01000010">
    <property type="protein sequence ID" value="TYO97513.1"/>
    <property type="molecule type" value="Genomic_DNA"/>
</dbReference>
<dbReference type="SUPFAM" id="SSF109604">
    <property type="entry name" value="HD-domain/PDEase-like"/>
    <property type="match status" value="1"/>
</dbReference>
<evidence type="ECO:0000313" key="2">
    <source>
        <dbReference type="EMBL" id="TYO97513.1"/>
    </source>
</evidence>
<dbReference type="InterPro" id="IPR006675">
    <property type="entry name" value="HDIG_dom"/>
</dbReference>
<protein>
    <submittedName>
        <fullName evidence="2">Metal dependent phosphohydrolase</fullName>
    </submittedName>
</protein>
<organism evidence="2 3">
    <name type="scientific">Geothermobacter ehrlichii</name>
    <dbReference type="NCBI Taxonomy" id="213224"/>
    <lineage>
        <taxon>Bacteria</taxon>
        <taxon>Pseudomonadati</taxon>
        <taxon>Thermodesulfobacteriota</taxon>
        <taxon>Desulfuromonadia</taxon>
        <taxon>Desulfuromonadales</taxon>
        <taxon>Geothermobacteraceae</taxon>
        <taxon>Geothermobacter</taxon>
    </lineage>
</organism>
<dbReference type="SMART" id="SM00471">
    <property type="entry name" value="HDc"/>
    <property type="match status" value="1"/>
</dbReference>
<dbReference type="PANTHER" id="PTHR43155:SF2">
    <property type="entry name" value="CYCLIC DI-GMP PHOSPHODIESTERASE PA4108"/>
    <property type="match status" value="1"/>
</dbReference>
<reference evidence="2 3" key="1">
    <citation type="submission" date="2019-07" db="EMBL/GenBank/DDBJ databases">
        <title>Genomic Encyclopedia of Type Strains, Phase IV (KMG-IV): sequencing the most valuable type-strain genomes for metagenomic binning, comparative biology and taxonomic classification.</title>
        <authorList>
            <person name="Goeker M."/>
        </authorList>
    </citation>
    <scope>NUCLEOTIDE SEQUENCE [LARGE SCALE GENOMIC DNA]</scope>
    <source>
        <strain evidence="2 3">SS015</strain>
    </source>
</reference>
<accession>A0A5D3WIB4</accession>
<name>A0A5D3WIB4_9BACT</name>
<proteinExistence type="predicted"/>